<sequence>MKHFLLASTAIFFGLTLSAQDIEKKWQLNSGETFELKNGSFNYNGTAGDYIRQNNLMILYLNDSINSVERYKISEF</sequence>
<reference evidence="2" key="1">
    <citation type="journal article" date="2019" name="Int. J. Syst. Evol. Microbiol.">
        <title>The Global Catalogue of Microorganisms (GCM) 10K type strain sequencing project: providing services to taxonomists for standard genome sequencing and annotation.</title>
        <authorList>
            <consortium name="The Broad Institute Genomics Platform"/>
            <consortium name="The Broad Institute Genome Sequencing Center for Infectious Disease"/>
            <person name="Wu L."/>
            <person name="Ma J."/>
        </authorList>
    </citation>
    <scope>NUCLEOTIDE SEQUENCE [LARGE SCALE GENOMIC DNA]</scope>
    <source>
        <strain evidence="2">CCUG 62215</strain>
    </source>
</reference>
<evidence type="ECO:0000313" key="2">
    <source>
        <dbReference type="Proteomes" id="UP001597013"/>
    </source>
</evidence>
<organism evidence="1 2">
    <name type="scientific">Winogradskyella litorisediminis</name>
    <dbReference type="NCBI Taxonomy" id="1156618"/>
    <lineage>
        <taxon>Bacteria</taxon>
        <taxon>Pseudomonadati</taxon>
        <taxon>Bacteroidota</taxon>
        <taxon>Flavobacteriia</taxon>
        <taxon>Flavobacteriales</taxon>
        <taxon>Flavobacteriaceae</taxon>
        <taxon>Winogradskyella</taxon>
    </lineage>
</organism>
<keyword evidence="2" id="KW-1185">Reference proteome</keyword>
<gene>
    <name evidence="1" type="ORF">ACFQ1Q_03110</name>
</gene>
<evidence type="ECO:0000313" key="1">
    <source>
        <dbReference type="EMBL" id="MFD1062222.1"/>
    </source>
</evidence>
<comment type="caution">
    <text evidence="1">The sequence shown here is derived from an EMBL/GenBank/DDBJ whole genome shotgun (WGS) entry which is preliminary data.</text>
</comment>
<accession>A0ABW3N3F6</accession>
<dbReference type="EMBL" id="JBHTJL010000009">
    <property type="protein sequence ID" value="MFD1062222.1"/>
    <property type="molecule type" value="Genomic_DNA"/>
</dbReference>
<feature type="non-terminal residue" evidence="1">
    <location>
        <position position="76"/>
    </location>
</feature>
<proteinExistence type="predicted"/>
<name>A0ABW3N3F6_9FLAO</name>
<dbReference type="Proteomes" id="UP001597013">
    <property type="component" value="Unassembled WGS sequence"/>
</dbReference>
<protein>
    <submittedName>
        <fullName evidence="1">Na+ dependent nucleoside transporter</fullName>
    </submittedName>
</protein>